<dbReference type="PROSITE" id="PS50850">
    <property type="entry name" value="MFS"/>
    <property type="match status" value="1"/>
</dbReference>
<dbReference type="InterPro" id="IPR011701">
    <property type="entry name" value="MFS"/>
</dbReference>
<comment type="caution">
    <text evidence="9">The sequence shown here is derived from an EMBL/GenBank/DDBJ whole genome shotgun (WGS) entry which is preliminary data.</text>
</comment>
<feature type="transmembrane region" description="Helical" evidence="7">
    <location>
        <begin position="472"/>
        <end position="492"/>
    </location>
</feature>
<dbReference type="PANTHER" id="PTHR42718:SF47">
    <property type="entry name" value="METHYL VIOLOGEN RESISTANCE PROTEIN SMVA"/>
    <property type="match status" value="1"/>
</dbReference>
<evidence type="ECO:0000256" key="3">
    <source>
        <dbReference type="ARBA" id="ARBA00022475"/>
    </source>
</evidence>
<evidence type="ECO:0000313" key="9">
    <source>
        <dbReference type="EMBL" id="MBA8927794.1"/>
    </source>
</evidence>
<keyword evidence="6 7" id="KW-0472">Membrane</keyword>
<feature type="transmembrane region" description="Helical" evidence="7">
    <location>
        <begin position="106"/>
        <end position="127"/>
    </location>
</feature>
<dbReference type="RefSeq" id="WP_025355079.1">
    <property type="nucleotide sequence ID" value="NZ_BAAABQ010000025.1"/>
</dbReference>
<evidence type="ECO:0000256" key="2">
    <source>
        <dbReference type="ARBA" id="ARBA00022448"/>
    </source>
</evidence>
<proteinExistence type="predicted"/>
<feature type="transmembrane region" description="Helical" evidence="7">
    <location>
        <begin position="168"/>
        <end position="189"/>
    </location>
</feature>
<feature type="transmembrane region" description="Helical" evidence="7">
    <location>
        <begin position="226"/>
        <end position="246"/>
    </location>
</feature>
<feature type="transmembrane region" description="Helical" evidence="7">
    <location>
        <begin position="407"/>
        <end position="426"/>
    </location>
</feature>
<evidence type="ECO:0000313" key="10">
    <source>
        <dbReference type="Proteomes" id="UP000517916"/>
    </source>
</evidence>
<dbReference type="Gene3D" id="1.20.1250.20">
    <property type="entry name" value="MFS general substrate transporter like domains"/>
    <property type="match status" value="1"/>
</dbReference>
<feature type="transmembrane region" description="Helical" evidence="7">
    <location>
        <begin position="360"/>
        <end position="386"/>
    </location>
</feature>
<dbReference type="EMBL" id="JACJID010000003">
    <property type="protein sequence ID" value="MBA8927794.1"/>
    <property type="molecule type" value="Genomic_DNA"/>
</dbReference>
<feature type="domain" description="Major facilitator superfamily (MFS) profile" evidence="8">
    <location>
        <begin position="15"/>
        <end position="496"/>
    </location>
</feature>
<keyword evidence="3" id="KW-1003">Cell membrane</keyword>
<gene>
    <name evidence="9" type="ORF">BC739_005000</name>
</gene>
<dbReference type="SUPFAM" id="SSF103473">
    <property type="entry name" value="MFS general substrate transporter"/>
    <property type="match status" value="1"/>
</dbReference>
<feature type="transmembrane region" description="Helical" evidence="7">
    <location>
        <begin position="52"/>
        <end position="69"/>
    </location>
</feature>
<dbReference type="InterPro" id="IPR020846">
    <property type="entry name" value="MFS_dom"/>
</dbReference>
<evidence type="ECO:0000256" key="6">
    <source>
        <dbReference type="ARBA" id="ARBA00023136"/>
    </source>
</evidence>
<dbReference type="Proteomes" id="UP000517916">
    <property type="component" value="Unassembled WGS sequence"/>
</dbReference>
<organism evidence="9 10">
    <name type="scientific">Kutzneria viridogrisea</name>
    <dbReference type="NCBI Taxonomy" id="47990"/>
    <lineage>
        <taxon>Bacteria</taxon>
        <taxon>Bacillati</taxon>
        <taxon>Actinomycetota</taxon>
        <taxon>Actinomycetes</taxon>
        <taxon>Pseudonocardiales</taxon>
        <taxon>Pseudonocardiaceae</taxon>
        <taxon>Kutzneria</taxon>
    </lineage>
</organism>
<keyword evidence="2" id="KW-0813">Transport</keyword>
<evidence type="ECO:0000256" key="5">
    <source>
        <dbReference type="ARBA" id="ARBA00022989"/>
    </source>
</evidence>
<protein>
    <submittedName>
        <fullName evidence="9">DHA2 family multidrug resistance protein-like MFS transporter</fullName>
    </submittedName>
</protein>
<keyword evidence="10" id="KW-1185">Reference proteome</keyword>
<comment type="subcellular location">
    <subcellularLocation>
        <location evidence="1">Cell membrane</location>
        <topology evidence="1">Multi-pass membrane protein</topology>
    </subcellularLocation>
</comment>
<feature type="transmembrane region" description="Helical" evidence="7">
    <location>
        <begin position="139"/>
        <end position="162"/>
    </location>
</feature>
<keyword evidence="5 7" id="KW-1133">Transmembrane helix</keyword>
<sequence length="507" mass="52140">MSQNPPTSGRRQWIGLTVLLLPCLLIAMNMTVLVYALPFISADLAPTAAQQLWIMDIYSFVLAGLLVAMGTLGDRVGRRRLMLIGAATFAAASVLGAFSTSPTMLIISRAVLGLAGAVLEPSTLSLIRAMFHDPRQRTVAISVWTAGLSAGALLGPLLGGVLLEHLPWGSVFLINVPFMLLLLVIAPLLVPEYKAANPGRFDLPSAALSLLAVLPVIFGIKQVAEGGLGPAAIAGIVVGLGFGAVFMHRQRRIEHPMIDLRLFRAPAFSVSVLVNLFALFTMTGFGLYTAQYLQLVVGLSPLQAGLWALPAIGAMIASASMTALFVRWTRPGYVLGAGVGLGAVGLALMTGTGAEPSHGLVVVVLGAAVMQLGLGVVLTLASDMIISTAPPERAGAAAGLAQTGQEFGGALGIAVLGSIGSAVYLAQLPADVTGEARETLGGAVAVAARLGGEAATRLLEVARAAFVSGMQWSALVAAAVLAVLAVAATVLLRRVEADRGQDEKAAV</sequence>
<dbReference type="Pfam" id="PF07690">
    <property type="entry name" value="MFS_1"/>
    <property type="match status" value="1"/>
</dbReference>
<dbReference type="PANTHER" id="PTHR42718">
    <property type="entry name" value="MAJOR FACILITATOR SUPERFAMILY MULTIDRUG TRANSPORTER MFSC"/>
    <property type="match status" value="1"/>
</dbReference>
<reference evidence="9 10" key="1">
    <citation type="submission" date="2020-08" db="EMBL/GenBank/DDBJ databases">
        <title>Genomic Encyclopedia of Archaeal and Bacterial Type Strains, Phase II (KMG-II): from individual species to whole genera.</title>
        <authorList>
            <person name="Goeker M."/>
        </authorList>
    </citation>
    <scope>NUCLEOTIDE SEQUENCE [LARGE SCALE GENOMIC DNA]</scope>
    <source>
        <strain evidence="9 10">DSM 43850</strain>
    </source>
</reference>
<feature type="transmembrane region" description="Helical" evidence="7">
    <location>
        <begin position="307"/>
        <end position="326"/>
    </location>
</feature>
<evidence type="ECO:0000256" key="4">
    <source>
        <dbReference type="ARBA" id="ARBA00022692"/>
    </source>
</evidence>
<feature type="transmembrane region" description="Helical" evidence="7">
    <location>
        <begin position="333"/>
        <end position="354"/>
    </location>
</feature>
<name>A0ABR6BLN4_9PSEU</name>
<dbReference type="InterPro" id="IPR036259">
    <property type="entry name" value="MFS_trans_sf"/>
</dbReference>
<evidence type="ECO:0000256" key="1">
    <source>
        <dbReference type="ARBA" id="ARBA00004651"/>
    </source>
</evidence>
<evidence type="ECO:0000256" key="7">
    <source>
        <dbReference type="SAM" id="Phobius"/>
    </source>
</evidence>
<keyword evidence="4 7" id="KW-0812">Transmembrane</keyword>
<feature type="transmembrane region" description="Helical" evidence="7">
    <location>
        <begin position="81"/>
        <end position="100"/>
    </location>
</feature>
<evidence type="ECO:0000259" key="8">
    <source>
        <dbReference type="PROSITE" id="PS50850"/>
    </source>
</evidence>
<feature type="transmembrane region" description="Helical" evidence="7">
    <location>
        <begin position="267"/>
        <end position="287"/>
    </location>
</feature>
<dbReference type="CDD" id="cd17321">
    <property type="entry name" value="MFS_MMR_MDR_like"/>
    <property type="match status" value="1"/>
</dbReference>
<accession>A0ABR6BLN4</accession>
<feature type="transmembrane region" description="Helical" evidence="7">
    <location>
        <begin position="201"/>
        <end position="220"/>
    </location>
</feature>
<dbReference type="Gene3D" id="1.20.1720.10">
    <property type="entry name" value="Multidrug resistance protein D"/>
    <property type="match status" value="1"/>
</dbReference>